<dbReference type="GO" id="GO:0006260">
    <property type="term" value="P:DNA replication"/>
    <property type="evidence" value="ECO:0007669"/>
    <property type="project" value="UniProtKB-KW"/>
</dbReference>
<dbReference type="InterPro" id="IPR003959">
    <property type="entry name" value="ATPase_AAA_core"/>
</dbReference>
<protein>
    <submittedName>
        <fullName evidence="3">Replication factor C large subunit</fullName>
    </submittedName>
</protein>
<gene>
    <name evidence="3" type="primary">rfcL</name>
    <name evidence="3" type="ORF">NCAV_1603</name>
</gene>
<dbReference type="GeneID" id="41595594"/>
<dbReference type="Pfam" id="PF00004">
    <property type="entry name" value="AAA"/>
    <property type="match status" value="1"/>
</dbReference>
<proteinExistence type="predicted"/>
<accession>A0A2K5ASY7</accession>
<evidence type="ECO:0000259" key="2">
    <source>
        <dbReference type="SMART" id="SM00382"/>
    </source>
</evidence>
<dbReference type="GO" id="GO:0016887">
    <property type="term" value="F:ATP hydrolysis activity"/>
    <property type="evidence" value="ECO:0007669"/>
    <property type="project" value="InterPro"/>
</dbReference>
<dbReference type="KEGG" id="ncv:NCAV_1603"/>
<reference evidence="4" key="1">
    <citation type="submission" date="2018-01" db="EMBL/GenBank/DDBJ databases">
        <authorList>
            <person name="Kerou L M."/>
        </authorList>
    </citation>
    <scope>NUCLEOTIDE SEQUENCE [LARGE SCALE GENOMIC DNA]</scope>
    <source>
        <strain evidence="4">SCU2</strain>
    </source>
</reference>
<dbReference type="PANTHER" id="PTHR23389">
    <property type="entry name" value="CHROMOSOME TRANSMISSION FIDELITY FACTOR 18"/>
    <property type="match status" value="1"/>
</dbReference>
<evidence type="ECO:0000256" key="1">
    <source>
        <dbReference type="ARBA" id="ARBA00022705"/>
    </source>
</evidence>
<dbReference type="InterPro" id="IPR027417">
    <property type="entry name" value="P-loop_NTPase"/>
</dbReference>
<evidence type="ECO:0000313" key="3">
    <source>
        <dbReference type="EMBL" id="SPC34766.1"/>
    </source>
</evidence>
<feature type="domain" description="AAA+ ATPase" evidence="2">
    <location>
        <begin position="34"/>
        <end position="154"/>
    </location>
</feature>
<keyword evidence="1" id="KW-0235">DNA replication</keyword>
<dbReference type="EMBL" id="LT981265">
    <property type="protein sequence ID" value="SPC34766.1"/>
    <property type="molecule type" value="Genomic_DNA"/>
</dbReference>
<dbReference type="SUPFAM" id="SSF52540">
    <property type="entry name" value="P-loop containing nucleoside triphosphate hydrolases"/>
    <property type="match status" value="1"/>
</dbReference>
<dbReference type="CDD" id="cd00009">
    <property type="entry name" value="AAA"/>
    <property type="match status" value="1"/>
</dbReference>
<dbReference type="RefSeq" id="WP_103286634.1">
    <property type="nucleotide sequence ID" value="NZ_LT981265.1"/>
</dbReference>
<sequence length="407" mass="45902">MWVERYRPKSIIEMVGNEDARLETYRWLAGWRQGDRPLLLIGPPGTGKTTMAKALANEFGYELFELNASDERTKERLEHLLKPLLENANIYSKRVLLFLDEVDGLHGTYDRGGLSALLSILKDASSIPVMMAANSDSGEVIKELRRVSKVVRMRGIPPRLLLLYLEHVLESEGKSMSIGDRLRVVVECNGDVRSMLNMAQSLVGMGVSGMEPISYSTPIDDAINSFFAARNIEEAVDALGRSEGFYVDPSFGYDSEKRRVDKLGALYSSIINASIDIDRMARLLEALSYADMLIARMNRLRMWSMFRYLDGIITYSIFNDSRGLSYSQYDIPYNLSSKVFNEGRVLRMIVDAIASRLHESRHNVVAYYMPYIPLILGRKGSSTAVRIGEDYSITIDELESIAKNLAM</sequence>
<name>A0A2K5ASY7_9ARCH</name>
<keyword evidence="4" id="KW-1185">Reference proteome</keyword>
<dbReference type="AlphaFoldDB" id="A0A2K5ASY7"/>
<dbReference type="Gene3D" id="3.40.50.300">
    <property type="entry name" value="P-loop containing nucleotide triphosphate hydrolases"/>
    <property type="match status" value="1"/>
</dbReference>
<dbReference type="PANTHER" id="PTHR23389:SF6">
    <property type="entry name" value="REPLICATION FACTOR C SUBUNIT 1"/>
    <property type="match status" value="1"/>
</dbReference>
<dbReference type="SMART" id="SM00382">
    <property type="entry name" value="AAA"/>
    <property type="match status" value="1"/>
</dbReference>
<dbReference type="InterPro" id="IPR003593">
    <property type="entry name" value="AAA+_ATPase"/>
</dbReference>
<dbReference type="GO" id="GO:0005524">
    <property type="term" value="F:ATP binding"/>
    <property type="evidence" value="ECO:0007669"/>
    <property type="project" value="InterPro"/>
</dbReference>
<organism evidence="3 4">
    <name type="scientific">Candidatus Nitrosocaldus cavascurensis</name>
    <dbReference type="NCBI Taxonomy" id="2058097"/>
    <lineage>
        <taxon>Archaea</taxon>
        <taxon>Nitrososphaerota</taxon>
        <taxon>Nitrososphaeria</taxon>
        <taxon>Candidatus Nitrosocaldales</taxon>
        <taxon>Candidatus Nitrosocaldaceae</taxon>
        <taxon>Candidatus Nitrosocaldus</taxon>
    </lineage>
</organism>
<evidence type="ECO:0000313" key="4">
    <source>
        <dbReference type="Proteomes" id="UP000236248"/>
    </source>
</evidence>
<dbReference type="Proteomes" id="UP000236248">
    <property type="component" value="Chromosome NCAV"/>
</dbReference>